<feature type="compositionally biased region" description="Basic residues" evidence="2">
    <location>
        <begin position="395"/>
        <end position="408"/>
    </location>
</feature>
<dbReference type="SUPFAM" id="SSF47954">
    <property type="entry name" value="Cyclin-like"/>
    <property type="match status" value="1"/>
</dbReference>
<feature type="region of interest" description="Disordered" evidence="2">
    <location>
        <begin position="117"/>
        <end position="171"/>
    </location>
</feature>
<gene>
    <name evidence="4" type="primary">LOC102801465</name>
</gene>
<protein>
    <submittedName>
        <fullName evidence="4">Cyclin-T2-like</fullName>
    </submittedName>
</protein>
<proteinExistence type="predicted"/>
<feature type="compositionally biased region" description="Basic residues" evidence="2">
    <location>
        <begin position="340"/>
        <end position="353"/>
    </location>
</feature>
<evidence type="ECO:0000313" key="3">
    <source>
        <dbReference type="Proteomes" id="UP000694865"/>
    </source>
</evidence>
<dbReference type="Gene3D" id="1.10.472.10">
    <property type="entry name" value="Cyclin-like"/>
    <property type="match status" value="1"/>
</dbReference>
<accession>A0ABM0MVI0</accession>
<dbReference type="InterPro" id="IPR043198">
    <property type="entry name" value="Cyclin/Ssn8"/>
</dbReference>
<dbReference type="RefSeq" id="XP_006824021.1">
    <property type="nucleotide sequence ID" value="XM_006823958.1"/>
</dbReference>
<dbReference type="GeneID" id="102801465"/>
<feature type="compositionally biased region" description="Basic and acidic residues" evidence="2">
    <location>
        <begin position="375"/>
        <end position="394"/>
    </location>
</feature>
<evidence type="ECO:0000313" key="4">
    <source>
        <dbReference type="RefSeq" id="XP_006824021.1"/>
    </source>
</evidence>
<feature type="region of interest" description="Disordered" evidence="2">
    <location>
        <begin position="193"/>
        <end position="464"/>
    </location>
</feature>
<feature type="compositionally biased region" description="Basic and acidic residues" evidence="2">
    <location>
        <begin position="222"/>
        <end position="284"/>
    </location>
</feature>
<organism evidence="3 4">
    <name type="scientific">Saccoglossus kowalevskii</name>
    <name type="common">Acorn worm</name>
    <dbReference type="NCBI Taxonomy" id="10224"/>
    <lineage>
        <taxon>Eukaryota</taxon>
        <taxon>Metazoa</taxon>
        <taxon>Hemichordata</taxon>
        <taxon>Enteropneusta</taxon>
        <taxon>Harrimaniidae</taxon>
        <taxon>Saccoglossus</taxon>
    </lineage>
</organism>
<feature type="non-terminal residue" evidence="4">
    <location>
        <position position="1"/>
    </location>
</feature>
<evidence type="ECO:0000256" key="2">
    <source>
        <dbReference type="SAM" id="MobiDB-lite"/>
    </source>
</evidence>
<keyword evidence="1" id="KW-0195">Cyclin</keyword>
<dbReference type="PANTHER" id="PTHR10026">
    <property type="entry name" value="CYCLIN"/>
    <property type="match status" value="1"/>
</dbReference>
<name>A0ABM0MVI0_SACKO</name>
<keyword evidence="3" id="KW-1185">Reference proteome</keyword>
<feature type="compositionally biased region" description="Basic residues" evidence="2">
    <location>
        <begin position="207"/>
        <end position="221"/>
    </location>
</feature>
<dbReference type="InterPro" id="IPR036915">
    <property type="entry name" value="Cyclin-like_sf"/>
</dbReference>
<reference evidence="4" key="1">
    <citation type="submission" date="2025-08" db="UniProtKB">
        <authorList>
            <consortium name="RefSeq"/>
        </authorList>
    </citation>
    <scope>IDENTIFICATION</scope>
    <source>
        <tissue evidence="4">Testes</tissue>
    </source>
</reference>
<feature type="compositionally biased region" description="Low complexity" evidence="2">
    <location>
        <begin position="126"/>
        <end position="142"/>
    </location>
</feature>
<dbReference type="Proteomes" id="UP000694865">
    <property type="component" value="Unplaced"/>
</dbReference>
<feature type="compositionally biased region" description="Polar residues" evidence="2">
    <location>
        <begin position="145"/>
        <end position="155"/>
    </location>
</feature>
<evidence type="ECO:0000256" key="1">
    <source>
        <dbReference type="ARBA" id="ARBA00023127"/>
    </source>
</evidence>
<sequence>FNVAIEHPHTYVVKCTQLIRASKDLAQTAYFMATNSLHLTTFCLQYKPTCIACVCIHLACKWSSWEIPLSSDGKHWWEYVDSAVNKTLLNELTSEFVQIMDRCPSRLKRKIHITNIKGGQRKLKGGEPSSDESSPGMPSSGPKIQPSTSKQNTELTNHDRQGKIEVDFKPKPESQMTYKDYKAMKEMTLALGKVKNESNTANAERKEHRHKQSEHSHRMHVEKKSASEVRQHNRDLKHTEQRPVKIPEPHKSGGDQRLHIYHKPPVEHHTHISGEQHRLQSSDHSHHKPSSTEQHRPSSSQSKPPSDHHRSSSSERRSHAEYHKLHGSDRKSVPPEAMREKHHSSEHRSHHKQYTAEATPNGTKLKIKVPPPQGKSEKHPTSVDAQHHAALKERERHKHHHHHHQKHHSSSEKHAAAQSLKHVEKHRPSSSSGKRPHSPDGKLRGSHSFPTSDLWIALHRQRKR</sequence>
<feature type="compositionally biased region" description="Basic and acidic residues" evidence="2">
    <location>
        <begin position="156"/>
        <end position="171"/>
    </location>
</feature>
<feature type="compositionally biased region" description="Basic and acidic residues" evidence="2">
    <location>
        <begin position="305"/>
        <end position="339"/>
    </location>
</feature>
<dbReference type="Pfam" id="PF21797">
    <property type="entry name" value="CycT2-like_C"/>
    <property type="match status" value="1"/>
</dbReference>